<proteinExistence type="predicted"/>
<keyword evidence="5" id="KW-1133">Transmembrane helix</keyword>
<evidence type="ECO:0000313" key="6">
    <source>
        <dbReference type="EMBL" id="JAS07418.1"/>
    </source>
</evidence>
<keyword evidence="3" id="KW-1015">Disulfide bond</keyword>
<evidence type="ECO:0000256" key="5">
    <source>
        <dbReference type="SAM" id="Phobius"/>
    </source>
</evidence>
<feature type="non-terminal residue" evidence="6">
    <location>
        <position position="1"/>
    </location>
</feature>
<reference evidence="6" key="1">
    <citation type="submission" date="2015-12" db="EMBL/GenBank/DDBJ databases">
        <title>De novo transcriptome assembly of four potential Pierce s Disease insect vectors from Arizona vineyards.</title>
        <authorList>
            <person name="Tassone E.E."/>
        </authorList>
    </citation>
    <scope>NUCLEOTIDE SEQUENCE</scope>
</reference>
<sequence>AVMIVLINFFFLFYFSLHVLGSLVCLRDGDICMPGSYWDPCCSKFCFMEIGWKHGFCATRTYSYNPKHPKPIIPEIKPLLYRIFNKKSERQNQTENKSMLYKFKHKLKQFSSNLMSHFNFFNKKKKKGRRKNNVDKKINRDHTTAMDNTNSD</sequence>
<dbReference type="EMBL" id="GEDC01029880">
    <property type="protein sequence ID" value="JAS07418.1"/>
    <property type="molecule type" value="Transcribed_RNA"/>
</dbReference>
<feature type="region of interest" description="Disordered" evidence="4">
    <location>
        <begin position="124"/>
        <end position="152"/>
    </location>
</feature>
<keyword evidence="2" id="KW-0960">Knottin</keyword>
<name>A0A1B6C1Q0_9HEMI</name>
<feature type="compositionally biased region" description="Basic and acidic residues" evidence="4">
    <location>
        <begin position="132"/>
        <end position="144"/>
    </location>
</feature>
<keyword evidence="1" id="KW-0929">Antimicrobial</keyword>
<dbReference type="AlphaFoldDB" id="A0A1B6C1Q0"/>
<gene>
    <name evidence="6" type="ORF">g.12823</name>
</gene>
<evidence type="ECO:0000256" key="1">
    <source>
        <dbReference type="ARBA" id="ARBA00022529"/>
    </source>
</evidence>
<dbReference type="InterPro" id="IPR009101">
    <property type="entry name" value="Gurmarin/antifun_pep"/>
</dbReference>
<evidence type="ECO:0000256" key="4">
    <source>
        <dbReference type="SAM" id="MobiDB-lite"/>
    </source>
</evidence>
<protein>
    <submittedName>
        <fullName evidence="6">Uncharacterized protein</fullName>
    </submittedName>
</protein>
<feature type="transmembrane region" description="Helical" evidence="5">
    <location>
        <begin position="6"/>
        <end position="26"/>
    </location>
</feature>
<evidence type="ECO:0000256" key="2">
    <source>
        <dbReference type="ARBA" id="ARBA00022854"/>
    </source>
</evidence>
<keyword evidence="5" id="KW-0472">Membrane</keyword>
<organism evidence="6">
    <name type="scientific">Clastoptera arizonana</name>
    <name type="common">Arizona spittle bug</name>
    <dbReference type="NCBI Taxonomy" id="38151"/>
    <lineage>
        <taxon>Eukaryota</taxon>
        <taxon>Metazoa</taxon>
        <taxon>Ecdysozoa</taxon>
        <taxon>Arthropoda</taxon>
        <taxon>Hexapoda</taxon>
        <taxon>Insecta</taxon>
        <taxon>Pterygota</taxon>
        <taxon>Neoptera</taxon>
        <taxon>Paraneoptera</taxon>
        <taxon>Hemiptera</taxon>
        <taxon>Auchenorrhyncha</taxon>
        <taxon>Cercopoidea</taxon>
        <taxon>Clastopteridae</taxon>
        <taxon>Clastoptera</taxon>
    </lineage>
</organism>
<accession>A0A1B6C1Q0</accession>
<dbReference type="SUPFAM" id="SSF57048">
    <property type="entry name" value="Gurmarin-like"/>
    <property type="match status" value="1"/>
</dbReference>
<keyword evidence="5" id="KW-0812">Transmembrane</keyword>
<evidence type="ECO:0000256" key="3">
    <source>
        <dbReference type="ARBA" id="ARBA00023157"/>
    </source>
</evidence>